<reference evidence="10" key="1">
    <citation type="journal article" date="2019" name="Int. J. Syst. Evol. Microbiol.">
        <title>The Global Catalogue of Microorganisms (GCM) 10K type strain sequencing project: providing services to taxonomists for standard genome sequencing and annotation.</title>
        <authorList>
            <consortium name="The Broad Institute Genomics Platform"/>
            <consortium name="The Broad Institute Genome Sequencing Center for Infectious Disease"/>
            <person name="Wu L."/>
            <person name="Ma J."/>
        </authorList>
    </citation>
    <scope>NUCLEOTIDE SEQUENCE [LARGE SCALE GENOMIC DNA]</scope>
    <source>
        <strain evidence="10">JCM 18077</strain>
    </source>
</reference>
<dbReference type="Pfam" id="PF01594">
    <property type="entry name" value="AI-2E_transport"/>
    <property type="match status" value="1"/>
</dbReference>
<dbReference type="EMBL" id="BAABIE010000001">
    <property type="protein sequence ID" value="GAA4739033.1"/>
    <property type="molecule type" value="Genomic_DNA"/>
</dbReference>
<keyword evidence="10" id="KW-1185">Reference proteome</keyword>
<keyword evidence="6 8" id="KW-1133">Transmembrane helix</keyword>
<dbReference type="InterPro" id="IPR002549">
    <property type="entry name" value="AI-2E-like"/>
</dbReference>
<proteinExistence type="inferred from homology"/>
<keyword evidence="7 8" id="KW-0472">Membrane</keyword>
<accession>A0ABP8YUM3</accession>
<evidence type="ECO:0000256" key="7">
    <source>
        <dbReference type="ARBA" id="ARBA00023136"/>
    </source>
</evidence>
<dbReference type="RefSeq" id="WP_246994291.1">
    <property type="nucleotide sequence ID" value="NZ_BAABIE010000001.1"/>
</dbReference>
<evidence type="ECO:0000313" key="10">
    <source>
        <dbReference type="Proteomes" id="UP001500822"/>
    </source>
</evidence>
<feature type="transmembrane region" description="Helical" evidence="8">
    <location>
        <begin position="214"/>
        <end position="235"/>
    </location>
</feature>
<name>A0ABP8YUM3_9ACTN</name>
<feature type="transmembrane region" description="Helical" evidence="8">
    <location>
        <begin position="16"/>
        <end position="37"/>
    </location>
</feature>
<dbReference type="PANTHER" id="PTHR21716:SF53">
    <property type="entry name" value="PERMEASE PERM-RELATED"/>
    <property type="match status" value="1"/>
</dbReference>
<comment type="similarity">
    <text evidence="2">Belongs to the autoinducer-2 exporter (AI-2E) (TC 2.A.86) family.</text>
</comment>
<dbReference type="PANTHER" id="PTHR21716">
    <property type="entry name" value="TRANSMEMBRANE PROTEIN"/>
    <property type="match status" value="1"/>
</dbReference>
<sequence length="359" mass="37989">MSKQRQLIDLRRVRRLGVFAWSVLGMVALVVVVALAIGAVSGILVPLVIAVIVGVVLEPMVDFLVRHRVPAALAPVITLLTALAVLVGVIVIVIRGFVDQWPEIQRQLQLGWDSMAKWLESLDVDDALIDGVRATVEDLAPAVGQGVLGAVSSTVYGAISAIMGAFFALFFLFFVLRDGRRFGDWLAASTRLDRDTVTEVTEISRASIRGYFRGTAITALLTAPIFMVPLVLLGVPLAIPIFILYFVLSFVPFLGAWIAGGFVILIAFGSGGTTAALIMAITFLISNGTIQSAVSSWALGSSLRLHPISVLLATIIGGTVAGLLGMVLGAPVLSAVLKSVEAVSHRRRAAAEMAPEPGD</sequence>
<evidence type="ECO:0000256" key="8">
    <source>
        <dbReference type="SAM" id="Phobius"/>
    </source>
</evidence>
<evidence type="ECO:0000256" key="6">
    <source>
        <dbReference type="ARBA" id="ARBA00022989"/>
    </source>
</evidence>
<evidence type="ECO:0000313" key="9">
    <source>
        <dbReference type="EMBL" id="GAA4739033.1"/>
    </source>
</evidence>
<gene>
    <name evidence="9" type="ORF">GCM10023217_03460</name>
</gene>
<evidence type="ECO:0000256" key="1">
    <source>
        <dbReference type="ARBA" id="ARBA00004651"/>
    </source>
</evidence>
<evidence type="ECO:0000256" key="3">
    <source>
        <dbReference type="ARBA" id="ARBA00022448"/>
    </source>
</evidence>
<keyword evidence="4" id="KW-1003">Cell membrane</keyword>
<dbReference type="Proteomes" id="UP001500822">
    <property type="component" value="Unassembled WGS sequence"/>
</dbReference>
<evidence type="ECO:0000256" key="5">
    <source>
        <dbReference type="ARBA" id="ARBA00022692"/>
    </source>
</evidence>
<keyword evidence="3" id="KW-0813">Transport</keyword>
<feature type="transmembrane region" description="Helical" evidence="8">
    <location>
        <begin position="155"/>
        <end position="176"/>
    </location>
</feature>
<keyword evidence="5 8" id="KW-0812">Transmembrane</keyword>
<comment type="caution">
    <text evidence="9">The sequence shown here is derived from an EMBL/GenBank/DDBJ whole genome shotgun (WGS) entry which is preliminary data.</text>
</comment>
<evidence type="ECO:0000256" key="4">
    <source>
        <dbReference type="ARBA" id="ARBA00022475"/>
    </source>
</evidence>
<evidence type="ECO:0000256" key="2">
    <source>
        <dbReference type="ARBA" id="ARBA00009773"/>
    </source>
</evidence>
<protein>
    <submittedName>
        <fullName evidence="9">AI-2E family transporter</fullName>
    </submittedName>
</protein>
<feature type="transmembrane region" description="Helical" evidence="8">
    <location>
        <begin position="311"/>
        <end position="337"/>
    </location>
</feature>
<feature type="transmembrane region" description="Helical" evidence="8">
    <location>
        <begin position="72"/>
        <end position="98"/>
    </location>
</feature>
<comment type="subcellular location">
    <subcellularLocation>
        <location evidence="1">Cell membrane</location>
        <topology evidence="1">Multi-pass membrane protein</topology>
    </subcellularLocation>
</comment>
<feature type="transmembrane region" description="Helical" evidence="8">
    <location>
        <begin position="241"/>
        <end position="268"/>
    </location>
</feature>
<feature type="transmembrane region" description="Helical" evidence="8">
    <location>
        <begin position="43"/>
        <end position="65"/>
    </location>
</feature>
<organism evidence="9 10">
    <name type="scientific">Gordonia alkaliphila</name>
    <dbReference type="NCBI Taxonomy" id="1053547"/>
    <lineage>
        <taxon>Bacteria</taxon>
        <taxon>Bacillati</taxon>
        <taxon>Actinomycetota</taxon>
        <taxon>Actinomycetes</taxon>
        <taxon>Mycobacteriales</taxon>
        <taxon>Gordoniaceae</taxon>
        <taxon>Gordonia</taxon>
    </lineage>
</organism>